<keyword evidence="6 7" id="KW-0472">Membrane</keyword>
<evidence type="ECO:0000256" key="3">
    <source>
        <dbReference type="ARBA" id="ARBA00022448"/>
    </source>
</evidence>
<comment type="subcellular location">
    <subcellularLocation>
        <location evidence="1">Membrane</location>
        <topology evidence="1">Multi-pass membrane protein</topology>
    </subcellularLocation>
</comment>
<feature type="transmembrane region" description="Helical" evidence="7">
    <location>
        <begin position="393"/>
        <end position="414"/>
    </location>
</feature>
<evidence type="ECO:0000256" key="5">
    <source>
        <dbReference type="ARBA" id="ARBA00022989"/>
    </source>
</evidence>
<sequence length="498" mass="54235">MVNETDEDTAPTSPRNVHGLRWALVCISIYVSLMTYGLDMTIAADVQATIIVQFDSVDRLAWVGSGFLLGSVCSIFPVAAFYTAFDYKYLFIVSVSLFEIGTLNYLTALTSNQERGRYMSCIGLVWGVGAILGPVVGGAFSQSSATWRWAFYINLVIAALCAPIYIFFLPSIKPTDSAKVGAIPAISSFDWFGWILSTGAIVCISFALTNGGNIWPWQDYRTIIFCVFSGILIIATAVQQRLHLCTTVEKRLFPPPHIIKNRTITLLNIQTAVTIANIFVPLYFIPLYFQFVHGDSAIDAAVRLLPFVLVFVTISLLSGVFFLGSITSNWVLYAASAIFISVGGGLMYTVHINTASAKIYGYSILLAIGSGLSSQAGYAIAGIKITSKGWPTIDQITSSLLTLLISGQIFQTFAVRNLMFALRDHGFSDADIRGAVAGLQSSLLKNLDPHLAAKAASAVTEAMRPVYILNITYGIICFLASLVMKKERLFAKRQIAMP</sequence>
<feature type="transmembrane region" description="Helical" evidence="7">
    <location>
        <begin position="220"/>
        <end position="242"/>
    </location>
</feature>
<dbReference type="PANTHER" id="PTHR23501">
    <property type="entry name" value="MAJOR FACILITATOR SUPERFAMILY"/>
    <property type="match status" value="1"/>
</dbReference>
<feature type="transmembrane region" description="Helical" evidence="7">
    <location>
        <begin position="189"/>
        <end position="208"/>
    </location>
</feature>
<proteinExistence type="inferred from homology"/>
<dbReference type="PANTHER" id="PTHR23501:SF12">
    <property type="entry name" value="MAJOR FACILITATOR SUPERFAMILY (MFS) PROFILE DOMAIN-CONTAINING PROTEIN-RELATED"/>
    <property type="match status" value="1"/>
</dbReference>
<evidence type="ECO:0000256" key="6">
    <source>
        <dbReference type="ARBA" id="ARBA00023136"/>
    </source>
</evidence>
<comment type="similarity">
    <text evidence="2">Belongs to the major facilitator superfamily. TCR/Tet family.</text>
</comment>
<evidence type="ECO:0000313" key="9">
    <source>
        <dbReference type="Proteomes" id="UP000241690"/>
    </source>
</evidence>
<name>A0A2T4A360_TRIHA</name>
<dbReference type="Proteomes" id="UP000241690">
    <property type="component" value="Unassembled WGS sequence"/>
</dbReference>
<evidence type="ECO:0000256" key="4">
    <source>
        <dbReference type="ARBA" id="ARBA00022692"/>
    </source>
</evidence>
<dbReference type="GO" id="GO:0022857">
    <property type="term" value="F:transmembrane transporter activity"/>
    <property type="evidence" value="ECO:0007669"/>
    <property type="project" value="InterPro"/>
</dbReference>
<dbReference type="InterPro" id="IPR011701">
    <property type="entry name" value="MFS"/>
</dbReference>
<feature type="transmembrane region" description="Helical" evidence="7">
    <location>
        <begin position="89"/>
        <end position="106"/>
    </location>
</feature>
<dbReference type="InterPro" id="IPR036259">
    <property type="entry name" value="MFS_trans_sf"/>
</dbReference>
<feature type="transmembrane region" description="Helical" evidence="7">
    <location>
        <begin position="466"/>
        <end position="484"/>
    </location>
</feature>
<evidence type="ECO:0000313" key="8">
    <source>
        <dbReference type="EMBL" id="PTB51500.1"/>
    </source>
</evidence>
<dbReference type="SUPFAM" id="SSF103473">
    <property type="entry name" value="MFS general substrate transporter"/>
    <property type="match status" value="1"/>
</dbReference>
<evidence type="ECO:0000256" key="2">
    <source>
        <dbReference type="ARBA" id="ARBA00007520"/>
    </source>
</evidence>
<dbReference type="GO" id="GO:0005886">
    <property type="term" value="C:plasma membrane"/>
    <property type="evidence" value="ECO:0007669"/>
    <property type="project" value="TreeGrafter"/>
</dbReference>
<protein>
    <recommendedName>
        <fullName evidence="10">Major facilitator superfamily (MFS) profile domain-containing protein</fullName>
    </recommendedName>
</protein>
<evidence type="ECO:0000256" key="7">
    <source>
        <dbReference type="SAM" id="Phobius"/>
    </source>
</evidence>
<dbReference type="GeneID" id="36626297"/>
<feature type="transmembrane region" description="Helical" evidence="7">
    <location>
        <begin position="263"/>
        <end position="284"/>
    </location>
</feature>
<feature type="transmembrane region" description="Helical" evidence="7">
    <location>
        <begin position="304"/>
        <end position="323"/>
    </location>
</feature>
<accession>A0A2T4A360</accession>
<feature type="transmembrane region" description="Helical" evidence="7">
    <location>
        <begin position="360"/>
        <end position="381"/>
    </location>
</feature>
<dbReference type="Gene3D" id="1.20.1250.20">
    <property type="entry name" value="MFS general substrate transporter like domains"/>
    <property type="match status" value="1"/>
</dbReference>
<evidence type="ECO:0000256" key="1">
    <source>
        <dbReference type="ARBA" id="ARBA00004141"/>
    </source>
</evidence>
<reference evidence="8 9" key="1">
    <citation type="submission" date="2016-07" db="EMBL/GenBank/DDBJ databases">
        <title>Multiple horizontal gene transfer events from other fungi enriched the ability of initially mycotrophic Trichoderma (Ascomycota) to feed on dead plant biomass.</title>
        <authorList>
            <consortium name="DOE Joint Genome Institute"/>
            <person name="Aerts A."/>
            <person name="Atanasova L."/>
            <person name="Chenthamara K."/>
            <person name="Zhang J."/>
            <person name="Grujic M."/>
            <person name="Henrissat B."/>
            <person name="Kuo A."/>
            <person name="Salamov A."/>
            <person name="Lipzen A."/>
            <person name="Labutti K."/>
            <person name="Barry K."/>
            <person name="Miao Y."/>
            <person name="Rahimi M.J."/>
            <person name="Shen Q."/>
            <person name="Grigoriev I.V."/>
            <person name="Kubicek C.P."/>
            <person name="Druzhinina I.S."/>
        </authorList>
    </citation>
    <scope>NUCLEOTIDE SEQUENCE [LARGE SCALE GENOMIC DNA]</scope>
    <source>
        <strain evidence="8 9">CBS 226.95</strain>
    </source>
</reference>
<feature type="transmembrane region" description="Helical" evidence="7">
    <location>
        <begin position="20"/>
        <end position="39"/>
    </location>
</feature>
<keyword evidence="4 7" id="KW-0812">Transmembrane</keyword>
<feature type="transmembrane region" description="Helical" evidence="7">
    <location>
        <begin position="118"/>
        <end position="137"/>
    </location>
</feature>
<keyword evidence="9" id="KW-1185">Reference proteome</keyword>
<feature type="transmembrane region" description="Helical" evidence="7">
    <location>
        <begin position="330"/>
        <end position="348"/>
    </location>
</feature>
<dbReference type="Pfam" id="PF07690">
    <property type="entry name" value="MFS_1"/>
    <property type="match status" value="1"/>
</dbReference>
<dbReference type="EMBL" id="KZ679686">
    <property type="protein sequence ID" value="PTB51500.1"/>
    <property type="molecule type" value="Genomic_DNA"/>
</dbReference>
<organism evidence="8 9">
    <name type="scientific">Trichoderma harzianum CBS 226.95</name>
    <dbReference type="NCBI Taxonomy" id="983964"/>
    <lineage>
        <taxon>Eukaryota</taxon>
        <taxon>Fungi</taxon>
        <taxon>Dikarya</taxon>
        <taxon>Ascomycota</taxon>
        <taxon>Pezizomycotina</taxon>
        <taxon>Sordariomycetes</taxon>
        <taxon>Hypocreomycetidae</taxon>
        <taxon>Hypocreales</taxon>
        <taxon>Hypocreaceae</taxon>
        <taxon>Trichoderma</taxon>
    </lineage>
</organism>
<keyword evidence="5 7" id="KW-1133">Transmembrane helix</keyword>
<keyword evidence="3" id="KW-0813">Transport</keyword>
<dbReference type="AlphaFoldDB" id="A0A2T4A360"/>
<evidence type="ECO:0008006" key="10">
    <source>
        <dbReference type="Google" id="ProtNLM"/>
    </source>
</evidence>
<feature type="transmembrane region" description="Helical" evidence="7">
    <location>
        <begin position="149"/>
        <end position="168"/>
    </location>
</feature>
<feature type="transmembrane region" description="Helical" evidence="7">
    <location>
        <begin position="60"/>
        <end position="83"/>
    </location>
</feature>
<gene>
    <name evidence="8" type="ORF">M431DRAFT_498746</name>
</gene>
<dbReference type="RefSeq" id="XP_024771177.1">
    <property type="nucleotide sequence ID" value="XM_024917728.1"/>
</dbReference>